<comment type="caution">
    <text evidence="2">The sequence shown here is derived from an EMBL/GenBank/DDBJ whole genome shotgun (WGS) entry which is preliminary data.</text>
</comment>
<proteinExistence type="predicted"/>
<keyword evidence="1" id="KW-0472">Membrane</keyword>
<evidence type="ECO:0000256" key="1">
    <source>
        <dbReference type="SAM" id="Phobius"/>
    </source>
</evidence>
<organism evidence="2 3">
    <name type="scientific">Pholiota conissans</name>
    <dbReference type="NCBI Taxonomy" id="109636"/>
    <lineage>
        <taxon>Eukaryota</taxon>
        <taxon>Fungi</taxon>
        <taxon>Dikarya</taxon>
        <taxon>Basidiomycota</taxon>
        <taxon>Agaricomycotina</taxon>
        <taxon>Agaricomycetes</taxon>
        <taxon>Agaricomycetidae</taxon>
        <taxon>Agaricales</taxon>
        <taxon>Agaricineae</taxon>
        <taxon>Strophariaceae</taxon>
        <taxon>Pholiota</taxon>
    </lineage>
</organism>
<evidence type="ECO:0000313" key="2">
    <source>
        <dbReference type="EMBL" id="KAF9475968.1"/>
    </source>
</evidence>
<keyword evidence="1" id="KW-1133">Transmembrane helix</keyword>
<sequence length="90" mass="9318">MAAPLTFLPHVSAIAAFLIILRVANGRTLSTTKQTSAFGDSVGPNNRSQELTALQFAPAVSIISAQEPSPIPSEEIDFGGAVIASHTEAV</sequence>
<gene>
    <name evidence="2" type="ORF">BDN70DRAFT_883061</name>
</gene>
<accession>A0A9P5YUB1</accession>
<reference evidence="2" key="1">
    <citation type="submission" date="2020-11" db="EMBL/GenBank/DDBJ databases">
        <authorList>
            <consortium name="DOE Joint Genome Institute"/>
            <person name="Ahrendt S."/>
            <person name="Riley R."/>
            <person name="Andreopoulos W."/>
            <person name="Labutti K."/>
            <person name="Pangilinan J."/>
            <person name="Ruiz-Duenas F.J."/>
            <person name="Barrasa J.M."/>
            <person name="Sanchez-Garcia M."/>
            <person name="Camarero S."/>
            <person name="Miyauchi S."/>
            <person name="Serrano A."/>
            <person name="Linde D."/>
            <person name="Babiker R."/>
            <person name="Drula E."/>
            <person name="Ayuso-Fernandez I."/>
            <person name="Pacheco R."/>
            <person name="Padilla G."/>
            <person name="Ferreira P."/>
            <person name="Barriuso J."/>
            <person name="Kellner H."/>
            <person name="Castanera R."/>
            <person name="Alfaro M."/>
            <person name="Ramirez L."/>
            <person name="Pisabarro A.G."/>
            <person name="Kuo A."/>
            <person name="Tritt A."/>
            <person name="Lipzen A."/>
            <person name="He G."/>
            <person name="Yan M."/>
            <person name="Ng V."/>
            <person name="Cullen D."/>
            <person name="Martin F."/>
            <person name="Rosso M.-N."/>
            <person name="Henrissat B."/>
            <person name="Hibbett D."/>
            <person name="Martinez A.T."/>
            <person name="Grigoriev I.V."/>
        </authorList>
    </citation>
    <scope>NUCLEOTIDE SEQUENCE</scope>
    <source>
        <strain evidence="2">CIRM-BRFM 674</strain>
    </source>
</reference>
<feature type="transmembrane region" description="Helical" evidence="1">
    <location>
        <begin position="6"/>
        <end position="24"/>
    </location>
</feature>
<dbReference type="EMBL" id="MU155312">
    <property type="protein sequence ID" value="KAF9475968.1"/>
    <property type="molecule type" value="Genomic_DNA"/>
</dbReference>
<keyword evidence="1" id="KW-0812">Transmembrane</keyword>
<keyword evidence="3" id="KW-1185">Reference proteome</keyword>
<name>A0A9P5YUB1_9AGAR</name>
<evidence type="ECO:0000313" key="3">
    <source>
        <dbReference type="Proteomes" id="UP000807469"/>
    </source>
</evidence>
<protein>
    <submittedName>
        <fullName evidence="2">Uncharacterized protein</fullName>
    </submittedName>
</protein>
<dbReference type="Proteomes" id="UP000807469">
    <property type="component" value="Unassembled WGS sequence"/>
</dbReference>
<dbReference type="AlphaFoldDB" id="A0A9P5YUB1"/>